<accession>A0A4P1R1E8</accession>
<dbReference type="InterPro" id="IPR055301">
    <property type="entry name" value="Lea14-like_2"/>
</dbReference>
<dbReference type="EMBL" id="CM007373">
    <property type="protein sequence ID" value="OIV99607.1"/>
    <property type="molecule type" value="Genomic_DNA"/>
</dbReference>
<dbReference type="AlphaFoldDB" id="A0A4P1R1E8"/>
<protein>
    <submittedName>
        <fullName evidence="3">Uncharacterized protein</fullName>
    </submittedName>
</protein>
<evidence type="ECO:0000256" key="2">
    <source>
        <dbReference type="SAM" id="Phobius"/>
    </source>
</evidence>
<evidence type="ECO:0000313" key="3">
    <source>
        <dbReference type="EMBL" id="OIV99607.1"/>
    </source>
</evidence>
<keyword evidence="2" id="KW-0812">Transmembrane</keyword>
<dbReference type="PANTHER" id="PTHR31852">
    <property type="entry name" value="LATE EMBRYOGENESIS ABUNDANT (LEA) HYDROXYPROLINE-RICH GLYCOPROTEIN FAMILY"/>
    <property type="match status" value="1"/>
</dbReference>
<dbReference type="Gramene" id="OIV99607">
    <property type="protein sequence ID" value="OIV99607"/>
    <property type="gene ID" value="TanjilG_17417"/>
</dbReference>
<keyword evidence="2" id="KW-0472">Membrane</keyword>
<keyword evidence="4" id="KW-1185">Reference proteome</keyword>
<keyword evidence="2" id="KW-1133">Transmembrane helix</keyword>
<dbReference type="STRING" id="3871.A0A4P1R1E8"/>
<proteinExistence type="predicted"/>
<organism evidence="3 4">
    <name type="scientific">Lupinus angustifolius</name>
    <name type="common">Narrow-leaved blue lupine</name>
    <dbReference type="NCBI Taxonomy" id="3871"/>
    <lineage>
        <taxon>Eukaryota</taxon>
        <taxon>Viridiplantae</taxon>
        <taxon>Streptophyta</taxon>
        <taxon>Embryophyta</taxon>
        <taxon>Tracheophyta</taxon>
        <taxon>Spermatophyta</taxon>
        <taxon>Magnoliopsida</taxon>
        <taxon>eudicotyledons</taxon>
        <taxon>Gunneridae</taxon>
        <taxon>Pentapetalae</taxon>
        <taxon>rosids</taxon>
        <taxon>fabids</taxon>
        <taxon>Fabales</taxon>
        <taxon>Fabaceae</taxon>
        <taxon>Papilionoideae</taxon>
        <taxon>50 kb inversion clade</taxon>
        <taxon>genistoids sensu lato</taxon>
        <taxon>core genistoids</taxon>
        <taxon>Genisteae</taxon>
        <taxon>Lupinus</taxon>
    </lineage>
</organism>
<sequence>MGGGRMHRKSESEVTSMEQSPPRSPPRRPLYYVQSPSNHDVEKMSYGSSPAASPNHHYYLSSPIHHSRESSTSRFSASLKNPSSAPWNKLLHPQPHTPSNHHNHNDEDDDDDDVVQDSGHNIRLYFCFLLLFMLLFTLFSLILWGASKSFNPNVIVKNIVFEKVNVQSGNDGSGVPTDMMSLNSTVRILYRNRGTFFGVHVTSTPFLLSYYQLTLASGQMQKFYQSRKSQRKLEVMVLGYQVPLYGGVSVLGNANKENMDSVTLPLNLTFKLAFKPLIARVLAAAATKRAARSIPKQPSAKLNHHTKPFTLGLLMANHMKQGYAYVIGTRVIPPSNAERLGKNGNVTAIKNVNPPNNIRKHVLINLGHLLFLMLVYFISRLSKTSMA</sequence>
<feature type="transmembrane region" description="Helical" evidence="2">
    <location>
        <begin position="124"/>
        <end position="146"/>
    </location>
</feature>
<gene>
    <name evidence="3" type="ORF">TanjilG_17417</name>
</gene>
<evidence type="ECO:0000256" key="1">
    <source>
        <dbReference type="SAM" id="MobiDB-lite"/>
    </source>
</evidence>
<dbReference type="Proteomes" id="UP000188354">
    <property type="component" value="Chromosome LG13"/>
</dbReference>
<reference evidence="3 4" key="1">
    <citation type="journal article" date="2017" name="Plant Biotechnol. J.">
        <title>A comprehensive draft genome sequence for lupin (Lupinus angustifolius), an emerging health food: insights into plant-microbe interactions and legume evolution.</title>
        <authorList>
            <person name="Hane J.K."/>
            <person name="Ming Y."/>
            <person name="Kamphuis L.G."/>
            <person name="Nelson M.N."/>
            <person name="Garg G."/>
            <person name="Atkins C.A."/>
            <person name="Bayer P.E."/>
            <person name="Bravo A."/>
            <person name="Bringans S."/>
            <person name="Cannon S."/>
            <person name="Edwards D."/>
            <person name="Foley R."/>
            <person name="Gao L.L."/>
            <person name="Harrison M.J."/>
            <person name="Huang W."/>
            <person name="Hurgobin B."/>
            <person name="Li S."/>
            <person name="Liu C.W."/>
            <person name="McGrath A."/>
            <person name="Morahan G."/>
            <person name="Murray J."/>
            <person name="Weller J."/>
            <person name="Jian J."/>
            <person name="Singh K.B."/>
        </authorList>
    </citation>
    <scope>NUCLEOTIDE SEQUENCE [LARGE SCALE GENOMIC DNA]</scope>
    <source>
        <strain evidence="4">cv. Tanjil</strain>
        <tissue evidence="3">Whole plant</tissue>
    </source>
</reference>
<feature type="region of interest" description="Disordered" evidence="1">
    <location>
        <begin position="1"/>
        <end position="52"/>
    </location>
</feature>
<feature type="transmembrane region" description="Helical" evidence="2">
    <location>
        <begin position="362"/>
        <end position="379"/>
    </location>
</feature>
<evidence type="ECO:0000313" key="4">
    <source>
        <dbReference type="Proteomes" id="UP000188354"/>
    </source>
</evidence>
<feature type="region of interest" description="Disordered" evidence="1">
    <location>
        <begin position="70"/>
        <end position="113"/>
    </location>
</feature>
<name>A0A4P1R1E8_LUPAN</name>